<keyword evidence="5 7" id="KW-0472">Membrane</keyword>
<dbReference type="EMBL" id="BIFH01000051">
    <property type="protein sequence ID" value="GCE01691.1"/>
    <property type="molecule type" value="Genomic_DNA"/>
</dbReference>
<reference evidence="10 11" key="1">
    <citation type="submission" date="2018-12" db="EMBL/GenBank/DDBJ databases">
        <title>Draft genome sequence of Embleya hyalina NBRC 13850T.</title>
        <authorList>
            <person name="Komaki H."/>
            <person name="Hosoyama A."/>
            <person name="Kimura A."/>
            <person name="Ichikawa N."/>
            <person name="Tamura T."/>
        </authorList>
    </citation>
    <scope>NUCLEOTIDE SEQUENCE [LARGE SCALE GENOMIC DNA]</scope>
    <source>
        <strain evidence="10 11">NBRC 13850</strain>
    </source>
</reference>
<feature type="domain" description="RDD" evidence="8">
    <location>
        <begin position="158"/>
        <end position="307"/>
    </location>
</feature>
<comment type="subcellular location">
    <subcellularLocation>
        <location evidence="1">Cell membrane</location>
        <topology evidence="1">Multi-pass membrane protein</topology>
    </subcellularLocation>
</comment>
<sequence>MSSAPAPGWYPDPEITGHIRYWDGGAWVPDSSRPAEEPGRPADGPTADVGGGAIRANTPEAIEQGGRVIRGEVLSTSTGAPYDMSSTGMYAPPSAEPGPAAGPGAPRSGPTGPTAPTGGRRGATPPAETVPPPRADGEPGPWRPVQADLFGSNERRPAHLGRRLLARIADALVPLAAGIAVAIPVVPDAVDHIRDKIDRARYEGRDTTVWLLDGTTGTALAIVLGTVLAAALLYEALPTWKWGRSLGKTLFGLRVADLDSHDTPTLWQSVRRWLVLYVPGVFVVGVLGALWGLFDRPWRQGLHDKAARTFVARD</sequence>
<dbReference type="Pfam" id="PF06271">
    <property type="entry name" value="RDD"/>
    <property type="match status" value="1"/>
</dbReference>
<dbReference type="RefSeq" id="WP_126643286.1">
    <property type="nucleotide sequence ID" value="NZ_BIFH01000051.1"/>
</dbReference>
<feature type="region of interest" description="Disordered" evidence="6">
    <location>
        <begin position="24"/>
        <end position="150"/>
    </location>
</feature>
<feature type="transmembrane region" description="Helical" evidence="7">
    <location>
        <begin position="164"/>
        <end position="186"/>
    </location>
</feature>
<keyword evidence="3 7" id="KW-0812">Transmembrane</keyword>
<dbReference type="OrthoDB" id="4207282at2"/>
<organism evidence="10 11">
    <name type="scientific">Embleya hyalina</name>
    <dbReference type="NCBI Taxonomy" id="516124"/>
    <lineage>
        <taxon>Bacteria</taxon>
        <taxon>Bacillati</taxon>
        <taxon>Actinomycetota</taxon>
        <taxon>Actinomycetes</taxon>
        <taxon>Kitasatosporales</taxon>
        <taxon>Streptomycetaceae</taxon>
        <taxon>Embleya</taxon>
    </lineage>
</organism>
<dbReference type="Pfam" id="PF10708">
    <property type="entry name" value="DUF2510"/>
    <property type="match status" value="1"/>
</dbReference>
<evidence type="ECO:0000313" key="11">
    <source>
        <dbReference type="Proteomes" id="UP000286931"/>
    </source>
</evidence>
<dbReference type="AlphaFoldDB" id="A0A401Z4B6"/>
<keyword evidence="4 7" id="KW-1133">Transmembrane helix</keyword>
<evidence type="ECO:0000256" key="6">
    <source>
        <dbReference type="SAM" id="MobiDB-lite"/>
    </source>
</evidence>
<dbReference type="GO" id="GO:0005886">
    <property type="term" value="C:plasma membrane"/>
    <property type="evidence" value="ECO:0007669"/>
    <property type="project" value="UniProtKB-SubCell"/>
</dbReference>
<evidence type="ECO:0000259" key="8">
    <source>
        <dbReference type="Pfam" id="PF06271"/>
    </source>
</evidence>
<feature type="transmembrane region" description="Helical" evidence="7">
    <location>
        <begin position="219"/>
        <end position="237"/>
    </location>
</feature>
<evidence type="ECO:0000256" key="7">
    <source>
        <dbReference type="SAM" id="Phobius"/>
    </source>
</evidence>
<name>A0A401Z4B6_9ACTN</name>
<feature type="compositionally biased region" description="Polar residues" evidence="6">
    <location>
        <begin position="74"/>
        <end position="88"/>
    </location>
</feature>
<evidence type="ECO:0000256" key="1">
    <source>
        <dbReference type="ARBA" id="ARBA00004651"/>
    </source>
</evidence>
<dbReference type="InterPro" id="IPR018929">
    <property type="entry name" value="DUF2510"/>
</dbReference>
<evidence type="ECO:0000313" key="10">
    <source>
        <dbReference type="EMBL" id="GCE01691.1"/>
    </source>
</evidence>
<comment type="caution">
    <text evidence="10">The sequence shown here is derived from an EMBL/GenBank/DDBJ whole genome shotgun (WGS) entry which is preliminary data.</text>
</comment>
<dbReference type="PANTHER" id="PTHR36115">
    <property type="entry name" value="PROLINE-RICH ANTIGEN HOMOLOG-RELATED"/>
    <property type="match status" value="1"/>
</dbReference>
<gene>
    <name evidence="10" type="ORF">EHYA_09460</name>
</gene>
<dbReference type="PANTHER" id="PTHR36115:SF4">
    <property type="entry name" value="MEMBRANE PROTEIN"/>
    <property type="match status" value="1"/>
</dbReference>
<evidence type="ECO:0000256" key="4">
    <source>
        <dbReference type="ARBA" id="ARBA00022989"/>
    </source>
</evidence>
<evidence type="ECO:0000256" key="5">
    <source>
        <dbReference type="ARBA" id="ARBA00023136"/>
    </source>
</evidence>
<feature type="domain" description="DUF2510" evidence="9">
    <location>
        <begin position="7"/>
        <end position="37"/>
    </location>
</feature>
<proteinExistence type="predicted"/>
<dbReference type="InterPro" id="IPR051791">
    <property type="entry name" value="Pra-immunoreactive"/>
</dbReference>
<protein>
    <submittedName>
        <fullName evidence="10">RDD family protein</fullName>
    </submittedName>
</protein>
<dbReference type="Proteomes" id="UP000286931">
    <property type="component" value="Unassembled WGS sequence"/>
</dbReference>
<accession>A0A401Z4B6</accession>
<evidence type="ECO:0000259" key="9">
    <source>
        <dbReference type="Pfam" id="PF10708"/>
    </source>
</evidence>
<feature type="compositionally biased region" description="Low complexity" evidence="6">
    <location>
        <begin position="91"/>
        <end position="127"/>
    </location>
</feature>
<keyword evidence="2" id="KW-1003">Cell membrane</keyword>
<dbReference type="InterPro" id="IPR010432">
    <property type="entry name" value="RDD"/>
</dbReference>
<feature type="transmembrane region" description="Helical" evidence="7">
    <location>
        <begin position="274"/>
        <end position="294"/>
    </location>
</feature>
<evidence type="ECO:0000256" key="3">
    <source>
        <dbReference type="ARBA" id="ARBA00022692"/>
    </source>
</evidence>
<keyword evidence="11" id="KW-1185">Reference proteome</keyword>
<evidence type="ECO:0000256" key="2">
    <source>
        <dbReference type="ARBA" id="ARBA00022475"/>
    </source>
</evidence>